<evidence type="ECO:0000313" key="2">
    <source>
        <dbReference type="EMBL" id="KAK8047519.1"/>
    </source>
</evidence>
<organism evidence="2 3">
    <name type="scientific">Apiospora saccharicola</name>
    <dbReference type="NCBI Taxonomy" id="335842"/>
    <lineage>
        <taxon>Eukaryota</taxon>
        <taxon>Fungi</taxon>
        <taxon>Dikarya</taxon>
        <taxon>Ascomycota</taxon>
        <taxon>Pezizomycotina</taxon>
        <taxon>Sordariomycetes</taxon>
        <taxon>Xylariomycetidae</taxon>
        <taxon>Amphisphaeriales</taxon>
        <taxon>Apiosporaceae</taxon>
        <taxon>Apiospora</taxon>
    </lineage>
</organism>
<reference evidence="2 3" key="1">
    <citation type="submission" date="2023-01" db="EMBL/GenBank/DDBJ databases">
        <title>Analysis of 21 Apiospora genomes using comparative genomics revels a genus with tremendous synthesis potential of carbohydrate active enzymes and secondary metabolites.</title>
        <authorList>
            <person name="Sorensen T."/>
        </authorList>
    </citation>
    <scope>NUCLEOTIDE SEQUENCE [LARGE SCALE GENOMIC DNA]</scope>
    <source>
        <strain evidence="2 3">CBS 83171</strain>
    </source>
</reference>
<dbReference type="Pfam" id="PF06985">
    <property type="entry name" value="HET"/>
    <property type="match status" value="1"/>
</dbReference>
<dbReference type="EMBL" id="JAQQWM010000009">
    <property type="protein sequence ID" value="KAK8047519.1"/>
    <property type="molecule type" value="Genomic_DNA"/>
</dbReference>
<name>A0ABR1TLK3_9PEZI</name>
<dbReference type="PANTHER" id="PTHR33112">
    <property type="entry name" value="DOMAIN PROTEIN, PUTATIVE-RELATED"/>
    <property type="match status" value="1"/>
</dbReference>
<evidence type="ECO:0000259" key="1">
    <source>
        <dbReference type="Pfam" id="PF06985"/>
    </source>
</evidence>
<comment type="caution">
    <text evidence="2">The sequence shown here is derived from an EMBL/GenBank/DDBJ whole genome shotgun (WGS) entry which is preliminary data.</text>
</comment>
<feature type="domain" description="Heterokaryon incompatibility" evidence="1">
    <location>
        <begin position="117"/>
        <end position="267"/>
    </location>
</feature>
<gene>
    <name evidence="2" type="ORF">PG996_015583</name>
</gene>
<keyword evidence="3" id="KW-1185">Reference proteome</keyword>
<dbReference type="Proteomes" id="UP001446871">
    <property type="component" value="Unassembled WGS sequence"/>
</dbReference>
<evidence type="ECO:0000313" key="3">
    <source>
        <dbReference type="Proteomes" id="UP001446871"/>
    </source>
</evidence>
<accession>A0ABR1TLK3</accession>
<dbReference type="InterPro" id="IPR010730">
    <property type="entry name" value="HET"/>
</dbReference>
<proteinExistence type="predicted"/>
<dbReference type="PANTHER" id="PTHR33112:SF16">
    <property type="entry name" value="HETEROKARYON INCOMPATIBILITY DOMAIN-CONTAINING PROTEIN"/>
    <property type="match status" value="1"/>
</dbReference>
<protein>
    <recommendedName>
        <fullName evidence="1">Heterokaryon incompatibility domain-containing protein</fullName>
    </recommendedName>
</protein>
<sequence>MDCADHKSLFRDFEASPDRELMQIYFTVQDSELKVRGSGFLDFGIVKGVGIQDHPSRFALATNPWFDLGLIKFWKHRCINEHRQSCGNPWMIRQIKPAWLINTQRRCLVPGNEGGAYICLSYRWGESPAYRTTKAALPDLQKPGSLDRTDIKAQLPPVVSQAMQLEEAMDERFLWVDTLCIPQDDEDLKVAEMDRMGEIYGSSLLTIIAAEGDGDHGIPGLPGAAPRISNQDMFKFAHHTLIQIPISEYMEKTHGTAYEKRGWTYQEYKMSARKLIFAGNRVHWDCRPHLASLNDDFSRVSVDNSGVDTRIELAAICRRTWDGSSRFMVGVGDAVPKAAKSEEEEGNNEYLAYWDIEELVYRDYYAVLRSVRHPRKHDRQMRRPAVRRARRVVAPSQVLEVRVPREEIIPRQLDGSEKGGRRDEGLAWAAGVVQSINGTAGPGFISRPRVAPAELEALHDLIAAGTVDGPDGGALAHALQHHFHVAVPVPPLELGLKPLHQRGQVRDAPLPVAVDGVVRADEIGCAEAGPVGQELPDWMLRLFWAVATRALLDEIAAP</sequence>